<protein>
    <submittedName>
        <fullName evidence="2">HesA/MoeB/ThiF family protein</fullName>
    </submittedName>
</protein>
<dbReference type="InterPro" id="IPR000594">
    <property type="entry name" value="ThiF_NAD_FAD-bd"/>
</dbReference>
<organism evidence="2 3">
    <name type="scientific">Methanobrevibacter olleyae</name>
    <dbReference type="NCBI Taxonomy" id="294671"/>
    <lineage>
        <taxon>Archaea</taxon>
        <taxon>Methanobacteriati</taxon>
        <taxon>Methanobacteriota</taxon>
        <taxon>Methanomada group</taxon>
        <taxon>Methanobacteria</taxon>
        <taxon>Methanobacteriales</taxon>
        <taxon>Methanobacteriaceae</taxon>
        <taxon>Methanobrevibacter</taxon>
    </lineage>
</organism>
<dbReference type="Pfam" id="PF00899">
    <property type="entry name" value="ThiF"/>
    <property type="match status" value="1"/>
</dbReference>
<dbReference type="EMBL" id="SUTG01000020">
    <property type="protein sequence ID" value="MBE6512522.1"/>
    <property type="molecule type" value="Genomic_DNA"/>
</dbReference>
<evidence type="ECO:0000313" key="3">
    <source>
        <dbReference type="Proteomes" id="UP000732619"/>
    </source>
</evidence>
<dbReference type="Gene3D" id="3.40.50.720">
    <property type="entry name" value="NAD(P)-binding Rossmann-like Domain"/>
    <property type="match status" value="1"/>
</dbReference>
<name>A0A8T3VMQ1_METOL</name>
<dbReference type="CDD" id="cd00757">
    <property type="entry name" value="ThiF_MoeB_HesA_family"/>
    <property type="match status" value="1"/>
</dbReference>
<gene>
    <name evidence="2" type="ORF">E7Z75_05225</name>
</gene>
<evidence type="ECO:0000313" key="2">
    <source>
        <dbReference type="EMBL" id="MBE6512522.1"/>
    </source>
</evidence>
<reference evidence="2" key="1">
    <citation type="submission" date="2019-04" db="EMBL/GenBank/DDBJ databases">
        <title>Evolution of Biomass-Degrading Anaerobic Consortia Revealed by Metagenomics.</title>
        <authorList>
            <person name="Peng X."/>
        </authorList>
    </citation>
    <scope>NUCLEOTIDE SEQUENCE</scope>
    <source>
        <strain evidence="2">SIG14</strain>
    </source>
</reference>
<feature type="domain" description="THIF-type NAD/FAD binding fold" evidence="1">
    <location>
        <begin position="16"/>
        <end position="247"/>
    </location>
</feature>
<proteinExistence type="predicted"/>
<dbReference type="Proteomes" id="UP000732619">
    <property type="component" value="Unassembled WGS sequence"/>
</dbReference>
<dbReference type="PANTHER" id="PTHR43267:SF1">
    <property type="entry name" value="TRNA THREONYLCARBAMOYLADENOSINE DEHYDRATASE"/>
    <property type="match status" value="1"/>
</dbReference>
<dbReference type="InterPro" id="IPR035985">
    <property type="entry name" value="Ubiquitin-activating_enz"/>
</dbReference>
<dbReference type="AlphaFoldDB" id="A0A8T3VMQ1"/>
<accession>A0A8T3VMQ1</accession>
<dbReference type="GO" id="GO:0061503">
    <property type="term" value="F:tRNA threonylcarbamoyladenosine dehydratase"/>
    <property type="evidence" value="ECO:0007669"/>
    <property type="project" value="TreeGrafter"/>
</dbReference>
<dbReference type="GO" id="GO:0008641">
    <property type="term" value="F:ubiquitin-like modifier activating enzyme activity"/>
    <property type="evidence" value="ECO:0007669"/>
    <property type="project" value="InterPro"/>
</dbReference>
<dbReference type="PANTHER" id="PTHR43267">
    <property type="entry name" value="TRNA THREONYLCARBAMOYLADENOSINE DEHYDRATASE"/>
    <property type="match status" value="1"/>
</dbReference>
<dbReference type="InterPro" id="IPR045886">
    <property type="entry name" value="ThiF/MoeB/HesA"/>
</dbReference>
<sequence>MPERYKGFGYWDMATRQMGIVTKSQQTRFKEAKIGVVGCGGIGGETILMLARMGLGDLTIIDKDAYDLSNLNRQAISSLETIGVDKSIATKERVRITNPYTKVNAFNEELNADNIEEVFGDRDIIIDALDNLYTRIITSRFARENDIPFVHGAIHGTQGQVSVFTKDTPSYEEFFSLPSLGKELGEETKNEISELTKGVPPVIGPVPNIVGCLEAFEAYKLVTGIGEVNYAPKILNFDLLNLESFKVLEL</sequence>
<evidence type="ECO:0000259" key="1">
    <source>
        <dbReference type="Pfam" id="PF00899"/>
    </source>
</evidence>
<dbReference type="GO" id="GO:0061504">
    <property type="term" value="P:cyclic threonylcarbamoyladenosine biosynthetic process"/>
    <property type="evidence" value="ECO:0007669"/>
    <property type="project" value="TreeGrafter"/>
</dbReference>
<dbReference type="SUPFAM" id="SSF69572">
    <property type="entry name" value="Activating enzymes of the ubiquitin-like proteins"/>
    <property type="match status" value="1"/>
</dbReference>
<comment type="caution">
    <text evidence="2">The sequence shown here is derived from an EMBL/GenBank/DDBJ whole genome shotgun (WGS) entry which is preliminary data.</text>
</comment>